<organism evidence="2 3">
    <name type="scientific">Dacryopinax primogenitus (strain DJM 731)</name>
    <name type="common">Brown rot fungus</name>
    <dbReference type="NCBI Taxonomy" id="1858805"/>
    <lineage>
        <taxon>Eukaryota</taxon>
        <taxon>Fungi</taxon>
        <taxon>Dikarya</taxon>
        <taxon>Basidiomycota</taxon>
        <taxon>Agaricomycotina</taxon>
        <taxon>Dacrymycetes</taxon>
        <taxon>Dacrymycetales</taxon>
        <taxon>Dacrymycetaceae</taxon>
        <taxon>Dacryopinax</taxon>
    </lineage>
</organism>
<dbReference type="GeneID" id="63686883"/>
<dbReference type="EMBL" id="JH795856">
    <property type="protein sequence ID" value="EJU05773.1"/>
    <property type="molecule type" value="Genomic_DNA"/>
</dbReference>
<keyword evidence="3" id="KW-1185">Reference proteome</keyword>
<gene>
    <name evidence="2" type="ORF">DACRYDRAFT_20157</name>
</gene>
<evidence type="ECO:0000256" key="1">
    <source>
        <dbReference type="SAM" id="Phobius"/>
    </source>
</evidence>
<dbReference type="RefSeq" id="XP_040632667.1">
    <property type="nucleotide sequence ID" value="XM_040771821.1"/>
</dbReference>
<keyword evidence="1" id="KW-0472">Membrane</keyword>
<name>M5GGN0_DACPD</name>
<keyword evidence="1" id="KW-1133">Transmembrane helix</keyword>
<sequence length="197" mass="22359">MSTSIPGTADDEEMKQFDALMTTLIRMTAEQDGQKLTPQEVEDSLAKFKLSAEEYDALPMHSQAHHVHRTIAVFRALNDMDTVGKLRDQGVLEHAQAEGIIKELEQAALIENAKLPRPHEPTLLQDPAIERWRTMRDSIHKGFRFTRYNTGPAIYYAALVPLSVFAIAYFTRDQWSWGGRYRGESMKRSGSEAPPKQ</sequence>
<dbReference type="PANTHER" id="PTHR39476">
    <property type="entry name" value="NADH:UBIQUINONE OXIDOREDUCTASE 6.6KD SUBUNIT"/>
    <property type="match status" value="1"/>
</dbReference>
<dbReference type="AlphaFoldDB" id="M5GGN0"/>
<accession>M5GGN0</accession>
<dbReference type="PANTHER" id="PTHR39476:SF1">
    <property type="entry name" value="NADH DEHYDROGENASE [UBIQUINONE] 1 BETA SUBCOMPLEX SUBUNIT 4"/>
    <property type="match status" value="1"/>
</dbReference>
<reference evidence="2 3" key="1">
    <citation type="journal article" date="2012" name="Science">
        <title>The Paleozoic origin of enzymatic lignin decomposition reconstructed from 31 fungal genomes.</title>
        <authorList>
            <person name="Floudas D."/>
            <person name="Binder M."/>
            <person name="Riley R."/>
            <person name="Barry K."/>
            <person name="Blanchette R.A."/>
            <person name="Henrissat B."/>
            <person name="Martinez A.T."/>
            <person name="Otillar R."/>
            <person name="Spatafora J.W."/>
            <person name="Yadav J.S."/>
            <person name="Aerts A."/>
            <person name="Benoit I."/>
            <person name="Boyd A."/>
            <person name="Carlson A."/>
            <person name="Copeland A."/>
            <person name="Coutinho P.M."/>
            <person name="de Vries R.P."/>
            <person name="Ferreira P."/>
            <person name="Findley K."/>
            <person name="Foster B."/>
            <person name="Gaskell J."/>
            <person name="Glotzer D."/>
            <person name="Gorecki P."/>
            <person name="Heitman J."/>
            <person name="Hesse C."/>
            <person name="Hori C."/>
            <person name="Igarashi K."/>
            <person name="Jurgens J.A."/>
            <person name="Kallen N."/>
            <person name="Kersten P."/>
            <person name="Kohler A."/>
            <person name="Kuees U."/>
            <person name="Kumar T.K.A."/>
            <person name="Kuo A."/>
            <person name="LaButti K."/>
            <person name="Larrondo L.F."/>
            <person name="Lindquist E."/>
            <person name="Ling A."/>
            <person name="Lombard V."/>
            <person name="Lucas S."/>
            <person name="Lundell T."/>
            <person name="Martin R."/>
            <person name="McLaughlin D.J."/>
            <person name="Morgenstern I."/>
            <person name="Morin E."/>
            <person name="Murat C."/>
            <person name="Nagy L.G."/>
            <person name="Nolan M."/>
            <person name="Ohm R.A."/>
            <person name="Patyshakuliyeva A."/>
            <person name="Rokas A."/>
            <person name="Ruiz-Duenas F.J."/>
            <person name="Sabat G."/>
            <person name="Salamov A."/>
            <person name="Samejima M."/>
            <person name="Schmutz J."/>
            <person name="Slot J.C."/>
            <person name="St John F."/>
            <person name="Stenlid J."/>
            <person name="Sun H."/>
            <person name="Sun S."/>
            <person name="Syed K."/>
            <person name="Tsang A."/>
            <person name="Wiebenga A."/>
            <person name="Young D."/>
            <person name="Pisabarro A."/>
            <person name="Eastwood D.C."/>
            <person name="Martin F."/>
            <person name="Cullen D."/>
            <person name="Grigoriev I.V."/>
            <person name="Hibbett D.S."/>
        </authorList>
    </citation>
    <scope>NUCLEOTIDE SEQUENCE [LARGE SCALE GENOMIC DNA]</scope>
    <source>
        <strain evidence="2 3">DJM-731 SS1</strain>
    </source>
</reference>
<keyword evidence="1" id="KW-0812">Transmembrane</keyword>
<dbReference type="HOGENOM" id="CLU_1384117_0_0_1"/>
<protein>
    <recommendedName>
        <fullName evidence="4">NADH-ubiquinone oxidoreductase B15 subunit</fullName>
    </recommendedName>
</protein>
<feature type="transmembrane region" description="Helical" evidence="1">
    <location>
        <begin position="153"/>
        <end position="171"/>
    </location>
</feature>
<evidence type="ECO:0008006" key="4">
    <source>
        <dbReference type="Google" id="ProtNLM"/>
    </source>
</evidence>
<dbReference type="OrthoDB" id="15108at2759"/>
<evidence type="ECO:0000313" key="2">
    <source>
        <dbReference type="EMBL" id="EJU05773.1"/>
    </source>
</evidence>
<dbReference type="Proteomes" id="UP000030653">
    <property type="component" value="Unassembled WGS sequence"/>
</dbReference>
<evidence type="ECO:0000313" key="3">
    <source>
        <dbReference type="Proteomes" id="UP000030653"/>
    </source>
</evidence>
<proteinExistence type="predicted"/>